<sequence>MTTDARPRTPDATRRARTRRRRGRAFAVAFAVVVGILAAVALGGAALTTAQGPRVTSVEFDPTAAVTASGSRVIFTTSQSLEEIDPSQVTVTPAADFTVDTSGRSVGLRFALPLWDDTEYTVRIDGVTGLGGGPVVTIEETLSTPPLQVYILQRAESGDTVFRTDLAGDAAVPVFTDPHIEDFRATAGHLVMSTVDDAGLSHLVVTDLEGEGRRELPLPGDGTVTDLQSADRGNLIGYLFTDAGIDAESGREAALFTASLSASRGDEAPTLVEREGGDSRVDDWRFVPGTDSLLMLTFDGALTLVTPGGAPVSFGNAIAIDGIARGSATAIVERVDGLVAIDLATAEERDLPPTDPALGQAWSVIGLPDGSGGTVRVLSKLDDAGISVESTSVAVVNADGEARTVFDVAADATLMQACVSPSGRYAAFLVAPEIVDNPYDGYQLPLPERLQTHVVSLADGKEVVALRGFDVSWCQSAPRP</sequence>
<keyword evidence="1" id="KW-0472">Membrane</keyword>
<organism evidence="2 3">
    <name type="scientific">Candidatus Microbacterium phytovorans</name>
    <dbReference type="NCBI Taxonomy" id="3121374"/>
    <lineage>
        <taxon>Bacteria</taxon>
        <taxon>Bacillati</taxon>
        <taxon>Actinomycetota</taxon>
        <taxon>Actinomycetes</taxon>
        <taxon>Micrococcales</taxon>
        <taxon>Microbacteriaceae</taxon>
        <taxon>Microbacterium</taxon>
    </lineage>
</organism>
<evidence type="ECO:0000313" key="3">
    <source>
        <dbReference type="Proteomes" id="UP001213972"/>
    </source>
</evidence>
<keyword evidence="1" id="KW-1133">Transmembrane helix</keyword>
<feature type="transmembrane region" description="Helical" evidence="1">
    <location>
        <begin position="25"/>
        <end position="47"/>
    </location>
</feature>
<protein>
    <recommendedName>
        <fullName evidence="4">SbsA Ig-like domain-containing protein</fullName>
    </recommendedName>
</protein>
<proteinExistence type="predicted"/>
<keyword evidence="1" id="KW-0812">Transmembrane</keyword>
<gene>
    <name evidence="2" type="ORF">P0Y48_11290</name>
</gene>
<name>A0AAJ5W0N9_9MICO</name>
<dbReference type="Proteomes" id="UP001213972">
    <property type="component" value="Chromosome"/>
</dbReference>
<accession>A0AAJ5W0N9</accession>
<dbReference type="AlphaFoldDB" id="A0AAJ5W0N9"/>
<reference evidence="2" key="1">
    <citation type="submission" date="2023-03" db="EMBL/GenBank/DDBJ databases">
        <title>Andean soil-derived lignocellulolytic bacterial consortium as a source of novel taxa and putative plastic-active enzymes.</title>
        <authorList>
            <person name="Diaz-Garcia L."/>
            <person name="Chuvochina M."/>
            <person name="Feuerriegel G."/>
            <person name="Bunk B."/>
            <person name="Sproer C."/>
            <person name="Streit W.R."/>
            <person name="Rodriguez L.M."/>
            <person name="Overmann J."/>
            <person name="Jimenez D.J."/>
        </authorList>
    </citation>
    <scope>NUCLEOTIDE SEQUENCE</scope>
    <source>
        <strain evidence="2">MAG 4610</strain>
    </source>
</reference>
<evidence type="ECO:0000313" key="2">
    <source>
        <dbReference type="EMBL" id="WEK13043.1"/>
    </source>
</evidence>
<dbReference type="EMBL" id="CP119321">
    <property type="protein sequence ID" value="WEK13043.1"/>
    <property type="molecule type" value="Genomic_DNA"/>
</dbReference>
<evidence type="ECO:0000256" key="1">
    <source>
        <dbReference type="SAM" id="Phobius"/>
    </source>
</evidence>
<evidence type="ECO:0008006" key="4">
    <source>
        <dbReference type="Google" id="ProtNLM"/>
    </source>
</evidence>